<evidence type="ECO:0000313" key="2">
    <source>
        <dbReference type="EMBL" id="ODV67149.1"/>
    </source>
</evidence>
<evidence type="ECO:0000313" key="3">
    <source>
        <dbReference type="Proteomes" id="UP000095085"/>
    </source>
</evidence>
<sequence>MSLGLWRRASPLSFRITNKCILRCSRKTYSTAQATAGRKLRFRDLLKTPVFKSVLLTMLFGSTVIDFMKKRKEYEALISTYETRFDILNGIIAKLKKGETVDLNQELNIANSLTRHKYNTVTDVELDEQLNEFLKLAEDKEKNPKEELHREEPTNPQEPTRPDPKKFL</sequence>
<organism evidence="2 3">
    <name type="scientific">Hyphopichia burtonii NRRL Y-1933</name>
    <dbReference type="NCBI Taxonomy" id="984485"/>
    <lineage>
        <taxon>Eukaryota</taxon>
        <taxon>Fungi</taxon>
        <taxon>Dikarya</taxon>
        <taxon>Ascomycota</taxon>
        <taxon>Saccharomycotina</taxon>
        <taxon>Pichiomycetes</taxon>
        <taxon>Debaryomycetaceae</taxon>
        <taxon>Hyphopichia</taxon>
    </lineage>
</organism>
<accession>A0A1E4RIR4</accession>
<feature type="region of interest" description="Disordered" evidence="1">
    <location>
        <begin position="137"/>
        <end position="168"/>
    </location>
</feature>
<evidence type="ECO:0000256" key="1">
    <source>
        <dbReference type="SAM" id="MobiDB-lite"/>
    </source>
</evidence>
<proteinExistence type="predicted"/>
<keyword evidence="3" id="KW-1185">Reference proteome</keyword>
<protein>
    <submittedName>
        <fullName evidence="2">Uncharacterized protein</fullName>
    </submittedName>
</protein>
<dbReference type="OrthoDB" id="2253354at2759"/>
<name>A0A1E4RIR4_9ASCO</name>
<dbReference type="InterPro" id="IPR035213">
    <property type="entry name" value="DUF5321"/>
</dbReference>
<gene>
    <name evidence="2" type="ORF">HYPBUDRAFT_109580</name>
</gene>
<dbReference type="Pfam" id="PF17254">
    <property type="entry name" value="DUF5321"/>
    <property type="match status" value="1"/>
</dbReference>
<dbReference type="AlphaFoldDB" id="A0A1E4RIR4"/>
<dbReference type="RefSeq" id="XP_020076216.1">
    <property type="nucleotide sequence ID" value="XM_020218709.1"/>
</dbReference>
<dbReference type="GeneID" id="30993259"/>
<dbReference type="Proteomes" id="UP000095085">
    <property type="component" value="Unassembled WGS sequence"/>
</dbReference>
<reference evidence="3" key="1">
    <citation type="submission" date="2016-05" db="EMBL/GenBank/DDBJ databases">
        <title>Comparative genomics of biotechnologically important yeasts.</title>
        <authorList>
            <consortium name="DOE Joint Genome Institute"/>
            <person name="Riley R."/>
            <person name="Haridas S."/>
            <person name="Wolfe K.H."/>
            <person name="Lopes M.R."/>
            <person name="Hittinger C.T."/>
            <person name="Goker M."/>
            <person name="Salamov A."/>
            <person name="Wisecaver J."/>
            <person name="Long T.M."/>
            <person name="Aerts A.L."/>
            <person name="Barry K."/>
            <person name="Choi C."/>
            <person name="Clum A."/>
            <person name="Coughlan A.Y."/>
            <person name="Deshpande S."/>
            <person name="Douglass A.P."/>
            <person name="Hanson S.J."/>
            <person name="Klenk H.-P."/>
            <person name="Labutti K."/>
            <person name="Lapidus A."/>
            <person name="Lindquist E."/>
            <person name="Lipzen A."/>
            <person name="Meier-Kolthoff J.P."/>
            <person name="Ohm R.A."/>
            <person name="Otillar R.P."/>
            <person name="Pangilinan J."/>
            <person name="Peng Y."/>
            <person name="Rokas A."/>
            <person name="Rosa C.A."/>
            <person name="Scheuner C."/>
            <person name="Sibirny A.A."/>
            <person name="Slot J.C."/>
            <person name="Stielow J.B."/>
            <person name="Sun H."/>
            <person name="Kurtzman C.P."/>
            <person name="Blackwell M."/>
            <person name="Grigoriev I.V."/>
            <person name="Jeffries T.W."/>
        </authorList>
    </citation>
    <scope>NUCLEOTIDE SEQUENCE [LARGE SCALE GENOMIC DNA]</scope>
    <source>
        <strain evidence="3">NRRL Y-1933</strain>
    </source>
</reference>
<dbReference type="EMBL" id="KV454541">
    <property type="protein sequence ID" value="ODV67149.1"/>
    <property type="molecule type" value="Genomic_DNA"/>
</dbReference>
<feature type="compositionally biased region" description="Basic and acidic residues" evidence="1">
    <location>
        <begin position="137"/>
        <end position="153"/>
    </location>
</feature>